<name>A0A1C3V6T2_9HYPH</name>
<dbReference type="PANTHER" id="PTHR18919">
    <property type="entry name" value="ACETYL-COA C-ACYLTRANSFERASE"/>
    <property type="match status" value="1"/>
</dbReference>
<dbReference type="SUPFAM" id="SSF53901">
    <property type="entry name" value="Thiolase-like"/>
    <property type="match status" value="1"/>
</dbReference>
<evidence type="ECO:0000259" key="4">
    <source>
        <dbReference type="Pfam" id="PF02803"/>
    </source>
</evidence>
<sequence length="89" mass="8788">MSTPFIVIVIVIVIASAGRAAIGCFNGALGNAPAHELGAPSSTVCPSAHPIGASGARVLSTLLFEMKRRSANKGPAALCIGGGMGVESL</sequence>
<organism evidence="5 6">
    <name type="scientific">Rhizobium miluonense</name>
    <dbReference type="NCBI Taxonomy" id="411945"/>
    <lineage>
        <taxon>Bacteria</taxon>
        <taxon>Pseudomonadati</taxon>
        <taxon>Pseudomonadota</taxon>
        <taxon>Alphaproteobacteria</taxon>
        <taxon>Hyphomicrobiales</taxon>
        <taxon>Rhizobiaceae</taxon>
        <taxon>Rhizobium/Agrobacterium group</taxon>
        <taxon>Rhizobium</taxon>
    </lineage>
</organism>
<evidence type="ECO:0000256" key="2">
    <source>
        <dbReference type="ARBA" id="ARBA00022679"/>
    </source>
</evidence>
<dbReference type="InterPro" id="IPR020617">
    <property type="entry name" value="Thiolase_C"/>
</dbReference>
<evidence type="ECO:0000313" key="5">
    <source>
        <dbReference type="EMBL" id="SCB23405.1"/>
    </source>
</evidence>
<keyword evidence="3" id="KW-0012">Acyltransferase</keyword>
<evidence type="ECO:0000256" key="3">
    <source>
        <dbReference type="ARBA" id="ARBA00023315"/>
    </source>
</evidence>
<keyword evidence="2" id="KW-0808">Transferase</keyword>
<dbReference type="Proteomes" id="UP000199435">
    <property type="component" value="Unassembled WGS sequence"/>
</dbReference>
<keyword evidence="6" id="KW-1185">Reference proteome</keyword>
<dbReference type="STRING" id="411945.GA0061102_100969"/>
<reference evidence="6" key="1">
    <citation type="submission" date="2016-08" db="EMBL/GenBank/DDBJ databases">
        <authorList>
            <person name="Varghese N."/>
            <person name="Submissions Spin"/>
        </authorList>
    </citation>
    <scope>NUCLEOTIDE SEQUENCE [LARGE SCALE GENOMIC DNA]</scope>
    <source>
        <strain evidence="6">HAMBI 2971</strain>
    </source>
</reference>
<dbReference type="Gene3D" id="3.40.47.10">
    <property type="match status" value="1"/>
</dbReference>
<dbReference type="InterPro" id="IPR016039">
    <property type="entry name" value="Thiolase-like"/>
</dbReference>
<comment type="similarity">
    <text evidence="1">Belongs to the thiolase-like superfamily. Thiolase family.</text>
</comment>
<proteinExistence type="inferred from homology"/>
<evidence type="ECO:0000313" key="6">
    <source>
        <dbReference type="Proteomes" id="UP000199435"/>
    </source>
</evidence>
<feature type="domain" description="Thiolase C-terminal" evidence="4">
    <location>
        <begin position="49"/>
        <end position="86"/>
    </location>
</feature>
<dbReference type="EMBL" id="FMAH01000009">
    <property type="protein sequence ID" value="SCB23405.1"/>
    <property type="molecule type" value="Genomic_DNA"/>
</dbReference>
<gene>
    <name evidence="5" type="ORF">GA0061102_100969</name>
</gene>
<accession>A0A1C3V6T2</accession>
<dbReference type="Pfam" id="PF02803">
    <property type="entry name" value="Thiolase_C"/>
    <property type="match status" value="1"/>
</dbReference>
<evidence type="ECO:0000256" key="1">
    <source>
        <dbReference type="ARBA" id="ARBA00010982"/>
    </source>
</evidence>
<protein>
    <submittedName>
        <fullName evidence="5">Thiolase, C-terminal domain</fullName>
    </submittedName>
</protein>
<dbReference type="GO" id="GO:0016747">
    <property type="term" value="F:acyltransferase activity, transferring groups other than amino-acyl groups"/>
    <property type="evidence" value="ECO:0007669"/>
    <property type="project" value="InterPro"/>
</dbReference>
<dbReference type="AlphaFoldDB" id="A0A1C3V6T2"/>
<dbReference type="PANTHER" id="PTHR18919:SF107">
    <property type="entry name" value="ACETYL-COA ACETYLTRANSFERASE, CYTOSOLIC"/>
    <property type="match status" value="1"/>
</dbReference>